<dbReference type="OrthoDB" id="5405085at2"/>
<dbReference type="STRING" id="877500.GCA_000935065_00481"/>
<evidence type="ECO:0000313" key="6">
    <source>
        <dbReference type="Proteomes" id="UP000290191"/>
    </source>
</evidence>
<sequence length="255" mass="29078">MILEVCNITKKFGGVTAINNTSFHVKAKEIYGLIGPNGAGKTTLFNIITGNYEPTEGMVKFHGQRIDGIKPYKIVHRGIARTFQNIRLFNSMTVLDNILIGFDYQAEYSYLEAILRLPRFFKEEKRIKKRAFEIMDVLGIKKYAQEMATSLSYGQQRKVEIARALAASPQLLLLDEPAAGMNPHETEELANLFFKIRDEFDVTILLIEHDMKFVNKLCDRVMVLDYGKTIFEGDIKDAINDQEVIKAYLGDFKHA</sequence>
<dbReference type="PANTHER" id="PTHR45772:SF7">
    <property type="entry name" value="AMINO ACID ABC TRANSPORTER ATP-BINDING PROTEIN"/>
    <property type="match status" value="1"/>
</dbReference>
<accession>A0A4Q0Y088</accession>
<keyword evidence="3 5" id="KW-0067">ATP-binding</keyword>
<dbReference type="GO" id="GO:0015192">
    <property type="term" value="F:L-phenylalanine transmembrane transporter activity"/>
    <property type="evidence" value="ECO:0007669"/>
    <property type="project" value="TreeGrafter"/>
</dbReference>
<dbReference type="PROSITE" id="PS00211">
    <property type="entry name" value="ABC_TRANSPORTER_1"/>
    <property type="match status" value="1"/>
</dbReference>
<comment type="caution">
    <text evidence="5">The sequence shown here is derived from an EMBL/GenBank/DDBJ whole genome shotgun (WGS) entry which is preliminary data.</text>
</comment>
<dbReference type="GO" id="GO:0016887">
    <property type="term" value="F:ATP hydrolysis activity"/>
    <property type="evidence" value="ECO:0007669"/>
    <property type="project" value="InterPro"/>
</dbReference>
<evidence type="ECO:0000256" key="3">
    <source>
        <dbReference type="ARBA" id="ARBA00022840"/>
    </source>
</evidence>
<dbReference type="GO" id="GO:0015188">
    <property type="term" value="F:L-isoleucine transmembrane transporter activity"/>
    <property type="evidence" value="ECO:0007669"/>
    <property type="project" value="TreeGrafter"/>
</dbReference>
<dbReference type="GO" id="GO:0005304">
    <property type="term" value="F:L-valine transmembrane transporter activity"/>
    <property type="evidence" value="ECO:0007669"/>
    <property type="project" value="TreeGrafter"/>
</dbReference>
<dbReference type="FunFam" id="3.40.50.300:FF:000421">
    <property type="entry name" value="Branched-chain amino acid ABC transporter ATP-binding protein"/>
    <property type="match status" value="1"/>
</dbReference>
<name>A0A4Q0Y088_9BACT</name>
<dbReference type="InterPro" id="IPR017871">
    <property type="entry name" value="ABC_transporter-like_CS"/>
</dbReference>
<dbReference type="AlphaFoldDB" id="A0A4Q0Y088"/>
<evidence type="ECO:0000259" key="4">
    <source>
        <dbReference type="PROSITE" id="PS50893"/>
    </source>
</evidence>
<dbReference type="GO" id="GO:0015808">
    <property type="term" value="P:L-alanine transport"/>
    <property type="evidence" value="ECO:0007669"/>
    <property type="project" value="TreeGrafter"/>
</dbReference>
<keyword evidence="1" id="KW-0813">Transport</keyword>
<dbReference type="SUPFAM" id="SSF52540">
    <property type="entry name" value="P-loop containing nucleoside triphosphate hydrolases"/>
    <property type="match status" value="1"/>
</dbReference>
<reference evidence="5 6" key="1">
    <citation type="submission" date="2017-10" db="EMBL/GenBank/DDBJ databases">
        <title>Genomics of the genus Arcobacter.</title>
        <authorList>
            <person name="Perez-Cataluna A."/>
            <person name="Figueras M.J."/>
        </authorList>
    </citation>
    <scope>NUCLEOTIDE SEQUENCE [LARGE SCALE GENOMIC DNA]</scope>
    <source>
        <strain evidence="5 6">DSM 24636</strain>
    </source>
</reference>
<dbReference type="GO" id="GO:0005886">
    <property type="term" value="C:plasma membrane"/>
    <property type="evidence" value="ECO:0007669"/>
    <property type="project" value="TreeGrafter"/>
</dbReference>
<dbReference type="GO" id="GO:0042941">
    <property type="term" value="P:D-alanine transmembrane transport"/>
    <property type="evidence" value="ECO:0007669"/>
    <property type="project" value="TreeGrafter"/>
</dbReference>
<evidence type="ECO:0000256" key="2">
    <source>
        <dbReference type="ARBA" id="ARBA00022741"/>
    </source>
</evidence>
<dbReference type="PROSITE" id="PS50893">
    <property type="entry name" value="ABC_TRANSPORTER_2"/>
    <property type="match status" value="1"/>
</dbReference>
<dbReference type="EMBL" id="PDKO01000004">
    <property type="protein sequence ID" value="RXJ63342.1"/>
    <property type="molecule type" value="Genomic_DNA"/>
</dbReference>
<organism evidence="5 6">
    <name type="scientific">Halarcobacter anaerophilus</name>
    <dbReference type="NCBI Taxonomy" id="877500"/>
    <lineage>
        <taxon>Bacteria</taxon>
        <taxon>Pseudomonadati</taxon>
        <taxon>Campylobacterota</taxon>
        <taxon>Epsilonproteobacteria</taxon>
        <taxon>Campylobacterales</taxon>
        <taxon>Arcobacteraceae</taxon>
        <taxon>Halarcobacter</taxon>
    </lineage>
</organism>
<keyword evidence="2" id="KW-0547">Nucleotide-binding</keyword>
<dbReference type="Proteomes" id="UP000290191">
    <property type="component" value="Unassembled WGS sequence"/>
</dbReference>
<dbReference type="CDD" id="cd03219">
    <property type="entry name" value="ABC_Mj1267_LivG_branched"/>
    <property type="match status" value="1"/>
</dbReference>
<dbReference type="Gene3D" id="3.40.50.300">
    <property type="entry name" value="P-loop containing nucleotide triphosphate hydrolases"/>
    <property type="match status" value="1"/>
</dbReference>
<feature type="domain" description="ABC transporter" evidence="4">
    <location>
        <begin position="3"/>
        <end position="251"/>
    </location>
</feature>
<dbReference type="RefSeq" id="WP_129081854.1">
    <property type="nucleotide sequence ID" value="NZ_CP041070.1"/>
</dbReference>
<dbReference type="InterPro" id="IPR051120">
    <property type="entry name" value="ABC_AA/LPS_Transport"/>
</dbReference>
<dbReference type="InterPro" id="IPR027417">
    <property type="entry name" value="P-loop_NTPase"/>
</dbReference>
<dbReference type="InterPro" id="IPR003439">
    <property type="entry name" value="ABC_transporter-like_ATP-bd"/>
</dbReference>
<protein>
    <submittedName>
        <fullName evidence="5">High-affinity branched-chain amino acid ABC transporter ATP-binding protein LivG</fullName>
    </submittedName>
</protein>
<evidence type="ECO:0000313" key="5">
    <source>
        <dbReference type="EMBL" id="RXJ63342.1"/>
    </source>
</evidence>
<dbReference type="Pfam" id="PF00005">
    <property type="entry name" value="ABC_tran"/>
    <property type="match status" value="1"/>
</dbReference>
<keyword evidence="6" id="KW-1185">Reference proteome</keyword>
<dbReference type="SMART" id="SM00382">
    <property type="entry name" value="AAA"/>
    <property type="match status" value="1"/>
</dbReference>
<dbReference type="PANTHER" id="PTHR45772">
    <property type="entry name" value="CONSERVED COMPONENT OF ABC TRANSPORTER FOR NATURAL AMINO ACIDS-RELATED"/>
    <property type="match status" value="1"/>
</dbReference>
<dbReference type="InterPro" id="IPR003593">
    <property type="entry name" value="AAA+_ATPase"/>
</dbReference>
<evidence type="ECO:0000256" key="1">
    <source>
        <dbReference type="ARBA" id="ARBA00022448"/>
    </source>
</evidence>
<dbReference type="GO" id="GO:0005524">
    <property type="term" value="F:ATP binding"/>
    <property type="evidence" value="ECO:0007669"/>
    <property type="project" value="UniProtKB-KW"/>
</dbReference>
<dbReference type="GO" id="GO:1903806">
    <property type="term" value="P:L-isoleucine import across plasma membrane"/>
    <property type="evidence" value="ECO:0007669"/>
    <property type="project" value="TreeGrafter"/>
</dbReference>
<proteinExistence type="predicted"/>
<dbReference type="GO" id="GO:1903805">
    <property type="term" value="P:L-valine import across plasma membrane"/>
    <property type="evidence" value="ECO:0007669"/>
    <property type="project" value="TreeGrafter"/>
</dbReference>
<gene>
    <name evidence="5" type="primary">livG</name>
    <name evidence="5" type="ORF">CRV06_06610</name>
</gene>